<sequence>MAYIAFVGQVLSQYMHAPKLSHMEAALRVVRFIKTALGLGLFMPAKTCKQLVASCDSDWGACVKTRRSLSGYAVKFGEALISWMSKKQGTVSKISAETEFWSMASTVAEVV</sequence>
<dbReference type="PaxDb" id="4097-A0A1S3ZWU3"/>
<dbReference type="AlphaFoldDB" id="A0A1S3ZWU3"/>
<dbReference type="KEGG" id="nta:107791254"/>
<protein>
    <submittedName>
        <fullName evidence="1">Uncharacterized mitochondrial protein AtMg00810-like</fullName>
    </submittedName>
</protein>
<dbReference type="OrthoDB" id="1296755at2759"/>
<gene>
    <name evidence="1" type="primary">LOC107791254</name>
</gene>
<evidence type="ECO:0000313" key="1">
    <source>
        <dbReference type="RefSeq" id="XP_016468766.1"/>
    </source>
</evidence>
<name>A0A1S3ZWU3_TOBAC</name>
<dbReference type="PANTHER" id="PTHR11439:SF444">
    <property type="entry name" value="HELICASE ATP-BINDING DOMAIN-CONTAINING PROTEIN"/>
    <property type="match status" value="1"/>
</dbReference>
<proteinExistence type="predicted"/>
<reference evidence="1" key="1">
    <citation type="submission" date="2025-08" db="UniProtKB">
        <authorList>
            <consortium name="RefSeq"/>
        </authorList>
    </citation>
    <scope>IDENTIFICATION</scope>
</reference>
<accession>A0A1S3ZWU3</accession>
<dbReference type="RefSeq" id="XP_016468766.1">
    <property type="nucleotide sequence ID" value="XM_016613280.1"/>
</dbReference>
<dbReference type="CDD" id="cd09272">
    <property type="entry name" value="RNase_HI_RT_Ty1"/>
    <property type="match status" value="1"/>
</dbReference>
<organism evidence="1">
    <name type="scientific">Nicotiana tabacum</name>
    <name type="common">Common tobacco</name>
    <dbReference type="NCBI Taxonomy" id="4097"/>
    <lineage>
        <taxon>Eukaryota</taxon>
        <taxon>Viridiplantae</taxon>
        <taxon>Streptophyta</taxon>
        <taxon>Embryophyta</taxon>
        <taxon>Tracheophyta</taxon>
        <taxon>Spermatophyta</taxon>
        <taxon>Magnoliopsida</taxon>
        <taxon>eudicotyledons</taxon>
        <taxon>Gunneridae</taxon>
        <taxon>Pentapetalae</taxon>
        <taxon>asterids</taxon>
        <taxon>lamiids</taxon>
        <taxon>Solanales</taxon>
        <taxon>Solanaceae</taxon>
        <taxon>Nicotianoideae</taxon>
        <taxon>Nicotianeae</taxon>
        <taxon>Nicotiana</taxon>
    </lineage>
</organism>
<dbReference type="PANTHER" id="PTHR11439">
    <property type="entry name" value="GAG-POL-RELATED RETROTRANSPOSON"/>
    <property type="match status" value="1"/>
</dbReference>
<dbReference type="STRING" id="4097.A0A1S3ZWU3"/>